<feature type="repeat" description="WD" evidence="4">
    <location>
        <begin position="8"/>
        <end position="47"/>
    </location>
</feature>
<dbReference type="PROSITE" id="PS50105">
    <property type="entry name" value="SAM_DOMAIN"/>
    <property type="match status" value="1"/>
</dbReference>
<dbReference type="SMART" id="SM00320">
    <property type="entry name" value="WD40"/>
    <property type="match status" value="5"/>
</dbReference>
<evidence type="ECO:0000256" key="1">
    <source>
        <dbReference type="ARBA" id="ARBA00020894"/>
    </source>
</evidence>
<name>A0A974BZB1_XENLA</name>
<evidence type="ECO:0000256" key="4">
    <source>
        <dbReference type="PROSITE-ProRule" id="PRU00221"/>
    </source>
</evidence>
<dbReference type="Pfam" id="PF00400">
    <property type="entry name" value="WD40"/>
    <property type="match status" value="5"/>
</dbReference>
<dbReference type="SUPFAM" id="SSF57850">
    <property type="entry name" value="RING/U-box"/>
    <property type="match status" value="1"/>
</dbReference>
<dbReference type="CDD" id="cd16655">
    <property type="entry name" value="RING-Ubox_WDSUB1-like"/>
    <property type="match status" value="1"/>
</dbReference>
<feature type="repeat" description="WD" evidence="4">
    <location>
        <begin position="93"/>
        <end position="134"/>
    </location>
</feature>
<sequence length="424" mass="48045">MARFICELKDHTDDVNCCSFSDSYVATCSLDKTIRVYSLKDFKELPFSPLKGHTYAVHWCCFAPDKPILASCSTDGKTILWSMHNGQMLAVLEQPSGSPVRVCRYSSISNYLATGGSDGSIVLWNVQQMKFHRYEHGIEYYQMASCGQDNEIRVWLISFSDARGFDMRCQLTLGGHSSPVLSCSFSSDGQLLVSGSVDKSVIIYTVKTGCILHILTHHTRYVTSCALAPKHPLLATGSMDKTATIWKLGHSEDIPDFTAESRMQMDVETWSEEKVATWLSQEGLNEVEHIFKANNIDGKELLHLTKDNLLNDLKIESLGLRNKLVRRIQDLKGSAKAELSNIPNEFLCPITWELMTDPVIASDGYSYERKAIEDWISRKKRTSPMTNLPLENLLLTPNRTLKMALNRWLERQNHREAKQMTLHR</sequence>
<dbReference type="AlphaFoldDB" id="A0A974BZB1"/>
<dbReference type="SUPFAM" id="SSF50978">
    <property type="entry name" value="WD40 repeat-like"/>
    <property type="match status" value="1"/>
</dbReference>
<dbReference type="GO" id="GO:0016567">
    <property type="term" value="P:protein ubiquitination"/>
    <property type="evidence" value="ECO:0007669"/>
    <property type="project" value="InterPro"/>
</dbReference>
<dbReference type="PANTHER" id="PTHR46573:SF1">
    <property type="entry name" value="WD REPEAT, SAM AND U-BOX DOMAIN-CONTAINING PROTEIN 1"/>
    <property type="match status" value="1"/>
</dbReference>
<feature type="repeat" description="WD" evidence="4">
    <location>
        <begin position="173"/>
        <end position="214"/>
    </location>
</feature>
<dbReference type="EMBL" id="CM004482">
    <property type="protein sequence ID" value="OCT63507.1"/>
    <property type="molecule type" value="Genomic_DNA"/>
</dbReference>
<dbReference type="InterPro" id="IPR001660">
    <property type="entry name" value="SAM"/>
</dbReference>
<evidence type="ECO:0000313" key="7">
    <source>
        <dbReference type="EMBL" id="OCT63507.1"/>
    </source>
</evidence>
<dbReference type="InterPro" id="IPR015943">
    <property type="entry name" value="WD40/YVTN_repeat-like_dom_sf"/>
</dbReference>
<evidence type="ECO:0000259" key="5">
    <source>
        <dbReference type="PROSITE" id="PS50105"/>
    </source>
</evidence>
<dbReference type="Proteomes" id="UP000694892">
    <property type="component" value="Chromosome 9_10L"/>
</dbReference>
<dbReference type="Pfam" id="PF04564">
    <property type="entry name" value="U-box"/>
    <property type="match status" value="1"/>
</dbReference>
<evidence type="ECO:0000259" key="6">
    <source>
        <dbReference type="PROSITE" id="PS51698"/>
    </source>
</evidence>
<keyword evidence="2 4" id="KW-0853">WD repeat</keyword>
<feature type="domain" description="U-box" evidence="6">
    <location>
        <begin position="341"/>
        <end position="415"/>
    </location>
</feature>
<evidence type="ECO:0000256" key="3">
    <source>
        <dbReference type="ARBA" id="ARBA00022737"/>
    </source>
</evidence>
<accession>A0A974BZB1</accession>
<evidence type="ECO:0000313" key="8">
    <source>
        <dbReference type="Proteomes" id="UP000694892"/>
    </source>
</evidence>
<organism evidence="7 8">
    <name type="scientific">Xenopus laevis</name>
    <name type="common">African clawed frog</name>
    <dbReference type="NCBI Taxonomy" id="8355"/>
    <lineage>
        <taxon>Eukaryota</taxon>
        <taxon>Metazoa</taxon>
        <taxon>Chordata</taxon>
        <taxon>Craniata</taxon>
        <taxon>Vertebrata</taxon>
        <taxon>Euteleostomi</taxon>
        <taxon>Amphibia</taxon>
        <taxon>Batrachia</taxon>
        <taxon>Anura</taxon>
        <taxon>Pipoidea</taxon>
        <taxon>Pipidae</taxon>
        <taxon>Xenopodinae</taxon>
        <taxon>Xenopus</taxon>
        <taxon>Xenopus</taxon>
    </lineage>
</organism>
<dbReference type="CDD" id="cd00200">
    <property type="entry name" value="WD40"/>
    <property type="match status" value="1"/>
</dbReference>
<dbReference type="Pfam" id="PF07647">
    <property type="entry name" value="SAM_2"/>
    <property type="match status" value="1"/>
</dbReference>
<dbReference type="InterPro" id="IPR019775">
    <property type="entry name" value="WD40_repeat_CS"/>
</dbReference>
<dbReference type="Gene3D" id="1.10.150.50">
    <property type="entry name" value="Transcription Factor, Ets-1"/>
    <property type="match status" value="1"/>
</dbReference>
<dbReference type="GO" id="GO:0004842">
    <property type="term" value="F:ubiquitin-protein transferase activity"/>
    <property type="evidence" value="ECO:0007669"/>
    <property type="project" value="InterPro"/>
</dbReference>
<dbReference type="PRINTS" id="PR00320">
    <property type="entry name" value="GPROTEINBRPT"/>
</dbReference>
<evidence type="ECO:0000256" key="2">
    <source>
        <dbReference type="ARBA" id="ARBA00022574"/>
    </source>
</evidence>
<feature type="domain" description="SAM" evidence="5">
    <location>
        <begin position="270"/>
        <end position="334"/>
    </location>
</feature>
<dbReference type="SMART" id="SM00454">
    <property type="entry name" value="SAM"/>
    <property type="match status" value="1"/>
</dbReference>
<gene>
    <name evidence="7" type="ORF">XELAEV_18044607mg</name>
</gene>
<feature type="repeat" description="WD" evidence="4">
    <location>
        <begin position="215"/>
        <end position="256"/>
    </location>
</feature>
<dbReference type="PANTHER" id="PTHR46573">
    <property type="entry name" value="WD REPEAT, SAM AND U-BOX DOMAIN-CONTAINING PROTEIN 1"/>
    <property type="match status" value="1"/>
</dbReference>
<dbReference type="InterPro" id="IPR013761">
    <property type="entry name" value="SAM/pointed_sf"/>
</dbReference>
<reference evidence="8" key="1">
    <citation type="journal article" date="2016" name="Nature">
        <title>Genome evolution in the allotetraploid frog Xenopus laevis.</title>
        <authorList>
            <person name="Session A.M."/>
            <person name="Uno Y."/>
            <person name="Kwon T."/>
            <person name="Chapman J.A."/>
            <person name="Toyoda A."/>
            <person name="Takahashi S."/>
            <person name="Fukui A."/>
            <person name="Hikosaka A."/>
            <person name="Suzuki A."/>
            <person name="Kondo M."/>
            <person name="van Heeringen S.J."/>
            <person name="Quigley I."/>
            <person name="Heinz S."/>
            <person name="Ogino H."/>
            <person name="Ochi H."/>
            <person name="Hellsten U."/>
            <person name="Lyons J.B."/>
            <person name="Simakov O."/>
            <person name="Putnam N."/>
            <person name="Stites J."/>
            <person name="Kuroki Y."/>
            <person name="Tanaka T."/>
            <person name="Michiue T."/>
            <person name="Watanabe M."/>
            <person name="Bogdanovic O."/>
            <person name="Lister R."/>
            <person name="Georgiou G."/>
            <person name="Paranjpe S.S."/>
            <person name="van Kruijsbergen I."/>
            <person name="Shu S."/>
            <person name="Carlson J."/>
            <person name="Kinoshita T."/>
            <person name="Ohta Y."/>
            <person name="Mawaribuchi S."/>
            <person name="Jenkins J."/>
            <person name="Grimwood J."/>
            <person name="Schmutz J."/>
            <person name="Mitros T."/>
            <person name="Mozaffari S.V."/>
            <person name="Suzuki Y."/>
            <person name="Haramoto Y."/>
            <person name="Yamamoto T.S."/>
            <person name="Takagi C."/>
            <person name="Heald R."/>
            <person name="Miller K."/>
            <person name="Haudenschild C."/>
            <person name="Kitzman J."/>
            <person name="Nakayama T."/>
            <person name="Izutsu Y."/>
            <person name="Robert J."/>
            <person name="Fortriede J."/>
            <person name="Burns K."/>
            <person name="Lotay V."/>
            <person name="Karimi K."/>
            <person name="Yasuoka Y."/>
            <person name="Dichmann D.S."/>
            <person name="Flajnik M.F."/>
            <person name="Houston D.W."/>
            <person name="Shendure J."/>
            <person name="DuPasquier L."/>
            <person name="Vize P.D."/>
            <person name="Zorn A.M."/>
            <person name="Ito M."/>
            <person name="Marcotte E.M."/>
            <person name="Wallingford J.B."/>
            <person name="Ito Y."/>
            <person name="Asashima M."/>
            <person name="Ueno N."/>
            <person name="Matsuda Y."/>
            <person name="Veenstra G.J."/>
            <person name="Fujiyama A."/>
            <person name="Harland R.M."/>
            <person name="Taira M."/>
            <person name="Rokhsar D.S."/>
        </authorList>
    </citation>
    <scope>NUCLEOTIDE SEQUENCE [LARGE SCALE GENOMIC DNA]</scope>
    <source>
        <strain evidence="8">J</strain>
    </source>
</reference>
<dbReference type="InterPro" id="IPR003613">
    <property type="entry name" value="Ubox_domain"/>
</dbReference>
<dbReference type="OMA" id="WDFPSKT"/>
<dbReference type="PROSITE" id="PS50082">
    <property type="entry name" value="WD_REPEATS_2"/>
    <property type="match status" value="5"/>
</dbReference>
<dbReference type="InterPro" id="IPR052085">
    <property type="entry name" value="WD-SAM-U-box"/>
</dbReference>
<dbReference type="Gene3D" id="2.130.10.10">
    <property type="entry name" value="YVTN repeat-like/Quinoprotein amine dehydrogenase"/>
    <property type="match status" value="2"/>
</dbReference>
<dbReference type="PROSITE" id="PS51698">
    <property type="entry name" value="U_BOX"/>
    <property type="match status" value="1"/>
</dbReference>
<proteinExistence type="predicted"/>
<dbReference type="InterPro" id="IPR013083">
    <property type="entry name" value="Znf_RING/FYVE/PHD"/>
</dbReference>
<dbReference type="InterPro" id="IPR001680">
    <property type="entry name" value="WD40_rpt"/>
</dbReference>
<dbReference type="InterPro" id="IPR036322">
    <property type="entry name" value="WD40_repeat_dom_sf"/>
</dbReference>
<feature type="repeat" description="WD" evidence="4">
    <location>
        <begin position="50"/>
        <end position="91"/>
    </location>
</feature>
<dbReference type="Gene3D" id="3.30.40.10">
    <property type="entry name" value="Zinc/RING finger domain, C3HC4 (zinc finger)"/>
    <property type="match status" value="1"/>
</dbReference>
<dbReference type="SUPFAM" id="SSF47769">
    <property type="entry name" value="SAM/Pointed domain"/>
    <property type="match status" value="1"/>
</dbReference>
<protein>
    <recommendedName>
        <fullName evidence="1">WD repeat, SAM and U-box domain-containing protein 1</fullName>
    </recommendedName>
</protein>
<dbReference type="PROSITE" id="PS00678">
    <property type="entry name" value="WD_REPEATS_1"/>
    <property type="match status" value="1"/>
</dbReference>
<dbReference type="PROSITE" id="PS50294">
    <property type="entry name" value="WD_REPEATS_REGION"/>
    <property type="match status" value="3"/>
</dbReference>
<dbReference type="SMART" id="SM00504">
    <property type="entry name" value="Ubox"/>
    <property type="match status" value="1"/>
</dbReference>
<dbReference type="InterPro" id="IPR020472">
    <property type="entry name" value="WD40_PAC1"/>
</dbReference>
<keyword evidence="3" id="KW-0677">Repeat</keyword>